<evidence type="ECO:0000256" key="13">
    <source>
        <dbReference type="ARBA" id="ARBA00023128"/>
    </source>
</evidence>
<dbReference type="GO" id="GO:0015990">
    <property type="term" value="P:electron transport coupled proton transport"/>
    <property type="evidence" value="ECO:0007669"/>
    <property type="project" value="TreeGrafter"/>
</dbReference>
<dbReference type="PANTHER" id="PTHR42829:SF2">
    <property type="entry name" value="NADH-UBIQUINONE OXIDOREDUCTASE CHAIN 5"/>
    <property type="match status" value="1"/>
</dbReference>
<feature type="domain" description="NADH:quinone oxidoreductase/Mrp antiporter transmembrane" evidence="18">
    <location>
        <begin position="138"/>
        <end position="421"/>
    </location>
</feature>
<keyword evidence="13 16" id="KW-0496">Mitochondrion</keyword>
<feature type="transmembrane region" description="Helical" evidence="16">
    <location>
        <begin position="88"/>
        <end position="109"/>
    </location>
</feature>
<keyword evidence="4 16" id="KW-0813">Transport</keyword>
<protein>
    <recommendedName>
        <fullName evidence="3 16">NADH-ubiquinone oxidoreductase chain 5</fullName>
        <ecNumber evidence="2 16">7.1.1.2</ecNumber>
    </recommendedName>
</protein>
<dbReference type="GO" id="GO:0003954">
    <property type="term" value="F:NADH dehydrogenase activity"/>
    <property type="evidence" value="ECO:0007669"/>
    <property type="project" value="TreeGrafter"/>
</dbReference>
<feature type="chain" id="PRO_5003826542" description="NADH-ubiquinone oxidoreductase chain 5" evidence="17">
    <location>
        <begin position="20"/>
        <end position="611"/>
    </location>
</feature>
<evidence type="ECO:0000313" key="21">
    <source>
        <dbReference type="EMBL" id="AFN06224.1"/>
    </source>
</evidence>
<dbReference type="RefSeq" id="YP_006702521.1">
    <property type="nucleotide sequence ID" value="NC_018600.1"/>
</dbReference>
<feature type="transmembrane region" description="Helical" evidence="16">
    <location>
        <begin position="490"/>
        <end position="510"/>
    </location>
</feature>
<dbReference type="Pfam" id="PF00662">
    <property type="entry name" value="Proton_antipo_N"/>
    <property type="match status" value="1"/>
</dbReference>
<feature type="transmembrane region" description="Helical" evidence="16">
    <location>
        <begin position="589"/>
        <end position="609"/>
    </location>
</feature>
<feature type="domain" description="NADH dehydrogenase subunit 5 C-terminal" evidence="20">
    <location>
        <begin position="427"/>
        <end position="608"/>
    </location>
</feature>
<dbReference type="AlphaFoldDB" id="J9Q8F3"/>
<feature type="domain" description="NADH-Ubiquinone oxidoreductase (complex I) chain 5 N-terminal" evidence="19">
    <location>
        <begin position="72"/>
        <end position="122"/>
    </location>
</feature>
<evidence type="ECO:0000256" key="2">
    <source>
        <dbReference type="ARBA" id="ARBA00012944"/>
    </source>
</evidence>
<dbReference type="InterPro" id="IPR003945">
    <property type="entry name" value="NU5C-like"/>
</dbReference>
<feature type="transmembrane region" description="Helical" evidence="16">
    <location>
        <begin position="331"/>
        <end position="353"/>
    </location>
</feature>
<evidence type="ECO:0000256" key="15">
    <source>
        <dbReference type="ARBA" id="ARBA00049551"/>
    </source>
</evidence>
<dbReference type="InterPro" id="IPR010934">
    <property type="entry name" value="NADH_DH_su5_C"/>
</dbReference>
<feature type="transmembrane region" description="Helical" evidence="16">
    <location>
        <begin position="145"/>
        <end position="164"/>
    </location>
</feature>
<feature type="transmembrane region" description="Helical" evidence="16">
    <location>
        <begin position="246"/>
        <end position="266"/>
    </location>
</feature>
<accession>J9Q8F3</accession>
<dbReference type="PRINTS" id="PR01434">
    <property type="entry name" value="NADHDHGNASE5"/>
</dbReference>
<feature type="signal peptide" evidence="17">
    <location>
        <begin position="1"/>
        <end position="19"/>
    </location>
</feature>
<comment type="catalytic activity">
    <reaction evidence="15 16">
        <text>a ubiquinone + NADH + 5 H(+)(in) = a ubiquinol + NAD(+) + 4 H(+)(out)</text>
        <dbReference type="Rhea" id="RHEA:29091"/>
        <dbReference type="Rhea" id="RHEA-COMP:9565"/>
        <dbReference type="Rhea" id="RHEA-COMP:9566"/>
        <dbReference type="ChEBI" id="CHEBI:15378"/>
        <dbReference type="ChEBI" id="CHEBI:16389"/>
        <dbReference type="ChEBI" id="CHEBI:17976"/>
        <dbReference type="ChEBI" id="CHEBI:57540"/>
        <dbReference type="ChEBI" id="CHEBI:57945"/>
        <dbReference type="EC" id="7.1.1.2"/>
    </reaction>
</comment>
<dbReference type="GO" id="GO:0042773">
    <property type="term" value="P:ATP synthesis coupled electron transport"/>
    <property type="evidence" value="ECO:0007669"/>
    <property type="project" value="InterPro"/>
</dbReference>
<proteinExistence type="inferred from homology"/>
<keyword evidence="17" id="KW-0732">Signal</keyword>
<evidence type="ECO:0000256" key="11">
    <source>
        <dbReference type="ARBA" id="ARBA00023027"/>
    </source>
</evidence>
<feature type="transmembrane region" description="Helical" evidence="16">
    <location>
        <begin position="176"/>
        <end position="195"/>
    </location>
</feature>
<name>J9Q8F3_9TELE</name>
<comment type="function">
    <text evidence="16">Core subunit of the mitochondrial membrane respiratory chain NADH dehydrogenase (Complex I) which catalyzes electron transfer from NADH through the respiratory chain, using ubiquinone as an electron acceptor. Essential for the catalytic activity and assembly of complex I.</text>
</comment>
<evidence type="ECO:0000256" key="9">
    <source>
        <dbReference type="ARBA" id="ARBA00022982"/>
    </source>
</evidence>
<evidence type="ECO:0000259" key="19">
    <source>
        <dbReference type="Pfam" id="PF00662"/>
    </source>
</evidence>
<organism evidence="21">
    <name type="scientific">Clupanodon thrissa</name>
    <name type="common">Chinese gizzard shad</name>
    <dbReference type="NCBI Taxonomy" id="403224"/>
    <lineage>
        <taxon>Eukaryota</taxon>
        <taxon>Metazoa</taxon>
        <taxon>Chordata</taxon>
        <taxon>Craniata</taxon>
        <taxon>Vertebrata</taxon>
        <taxon>Euteleostomi</taxon>
        <taxon>Actinopterygii</taxon>
        <taxon>Neopterygii</taxon>
        <taxon>Teleostei</taxon>
        <taxon>Clupei</taxon>
        <taxon>Clupeiformes</taxon>
        <taxon>Clupeoidei</taxon>
        <taxon>Clupeidae</taxon>
        <taxon>Clupanodon</taxon>
    </lineage>
</organism>
<keyword evidence="7" id="KW-0999">Mitochondrion inner membrane</keyword>
<keyword evidence="12 16" id="KW-0830">Ubiquinone</keyword>
<comment type="subcellular location">
    <subcellularLocation>
        <location evidence="1">Mitochondrion inner membrane</location>
        <topology evidence="1">Multi-pass membrane protein</topology>
    </subcellularLocation>
</comment>
<dbReference type="GO" id="GO:0008137">
    <property type="term" value="F:NADH dehydrogenase (ubiquinone) activity"/>
    <property type="evidence" value="ECO:0007669"/>
    <property type="project" value="UniProtKB-EC"/>
</dbReference>
<dbReference type="PANTHER" id="PTHR42829">
    <property type="entry name" value="NADH-UBIQUINONE OXIDOREDUCTASE CHAIN 5"/>
    <property type="match status" value="1"/>
</dbReference>
<dbReference type="CTD" id="4540"/>
<evidence type="ECO:0000256" key="4">
    <source>
        <dbReference type="ARBA" id="ARBA00022448"/>
    </source>
</evidence>
<dbReference type="NCBIfam" id="TIGR01974">
    <property type="entry name" value="NDH_I_L"/>
    <property type="match status" value="1"/>
</dbReference>
<dbReference type="InterPro" id="IPR001516">
    <property type="entry name" value="Proton_antipo_N"/>
</dbReference>
<evidence type="ECO:0000256" key="17">
    <source>
        <dbReference type="SAM" id="SignalP"/>
    </source>
</evidence>
<feature type="transmembrane region" description="Helical" evidence="16">
    <location>
        <begin position="278"/>
        <end position="300"/>
    </location>
</feature>
<dbReference type="EMBL" id="JX075099">
    <property type="protein sequence ID" value="AFN06224.1"/>
    <property type="molecule type" value="Genomic_DNA"/>
</dbReference>
<geneLocation type="mitochondrion" evidence="21"/>
<evidence type="ECO:0000256" key="1">
    <source>
        <dbReference type="ARBA" id="ARBA00004448"/>
    </source>
</evidence>
<evidence type="ECO:0000259" key="20">
    <source>
        <dbReference type="Pfam" id="PF06455"/>
    </source>
</evidence>
<dbReference type="EC" id="7.1.1.2" evidence="2 16"/>
<feature type="transmembrane region" description="Helical" evidence="16">
    <location>
        <begin position="121"/>
        <end position="138"/>
    </location>
</feature>
<keyword evidence="10 16" id="KW-1133">Transmembrane helix</keyword>
<feature type="transmembrane region" description="Helical" evidence="16">
    <location>
        <begin position="407"/>
        <end position="429"/>
    </location>
</feature>
<dbReference type="GeneID" id="13620997"/>
<evidence type="ECO:0000256" key="14">
    <source>
        <dbReference type="ARBA" id="ARBA00023136"/>
    </source>
</evidence>
<feature type="transmembrane region" description="Helical" evidence="16">
    <location>
        <begin position="216"/>
        <end position="234"/>
    </location>
</feature>
<dbReference type="InterPro" id="IPR001750">
    <property type="entry name" value="ND/Mrp_TM"/>
</dbReference>
<keyword evidence="9" id="KW-0249">Electron transport</keyword>
<feature type="transmembrane region" description="Helical" evidence="16">
    <location>
        <begin position="462"/>
        <end position="478"/>
    </location>
</feature>
<feature type="transmembrane region" description="Helical" evidence="16">
    <location>
        <begin position="43"/>
        <end position="67"/>
    </location>
</feature>
<comment type="similarity">
    <text evidence="16">Belongs to the complex I subunit 5 family.</text>
</comment>
<evidence type="ECO:0000256" key="7">
    <source>
        <dbReference type="ARBA" id="ARBA00022792"/>
    </source>
</evidence>
<evidence type="ECO:0000256" key="10">
    <source>
        <dbReference type="ARBA" id="ARBA00022989"/>
    </source>
</evidence>
<dbReference type="InterPro" id="IPR018393">
    <property type="entry name" value="NADHpl_OxRdtase_5_subgr"/>
</dbReference>
<evidence type="ECO:0000256" key="6">
    <source>
        <dbReference type="ARBA" id="ARBA00022692"/>
    </source>
</evidence>
<evidence type="ECO:0000256" key="5">
    <source>
        <dbReference type="ARBA" id="ARBA00022660"/>
    </source>
</evidence>
<keyword evidence="14 16" id="KW-0472">Membrane</keyword>
<evidence type="ECO:0000256" key="8">
    <source>
        <dbReference type="ARBA" id="ARBA00022967"/>
    </source>
</evidence>
<evidence type="ECO:0000256" key="3">
    <source>
        <dbReference type="ARBA" id="ARBA00021096"/>
    </source>
</evidence>
<reference evidence="21" key="1">
    <citation type="journal article" date="2012" name="Mitochondrial DNA">
        <title>Mitochondrial genome of the Chinese gizzard shad Clupanodon thrissa (Clupeiformes: Clupeidae) and related phylogenetic analyses.</title>
        <authorList>
            <person name="Li M."/>
            <person name="Zou K."/>
            <person name="Chen Z."/>
            <person name="Chen T."/>
        </authorList>
    </citation>
    <scope>NUCLEOTIDE SEQUENCE</scope>
</reference>
<evidence type="ECO:0000259" key="18">
    <source>
        <dbReference type="Pfam" id="PF00361"/>
    </source>
</evidence>
<keyword evidence="11 16" id="KW-0520">NAD</keyword>
<keyword evidence="8" id="KW-1278">Translocase</keyword>
<sequence>MQTTLILTSTLTLIFALLAYPIVTTINPTPKDPNWAVTHVKTAVSTAFLVSLLPLFIFLDQGVETIVTTWHWMNTSTFNINISLKFDAYSIIFTPIALYVTWSILEFASWYMHADPFMNRFFKYLLMFLIAMIILVTANNMFQLFIGWEGVGIMSFLLIGWWYGRADANTAALQAVIYNRVGDIGLIMSMAWFAMNLNSWEMQQIFSLSHNTDMTLPLLGLIIAATGKSAQFGLHPWLPSAMEGPTPVSALLHSSTMVVAGIFLLIRLHPLTHSNQTALTICLCLGALTTLFTATCALTQNDIKKIVAFSTSSQLGLMMVTIGLDQPQLAFFHICTHAFFKAMLFLCSGSIIHSLNDEQDIRKMGGMHNLAPFTSTCLTIGSLALTGTPFLAGFFSKDAIIEALNTSYLNAWALALTLIATSFTAVYSFRVVFFVTMGTPRFSPFSPINENDPAVINPIKRLAWGSIVAGLILTSNALPTKTPIMTMPPLLKLAALAVTVIGLLTAMELASLTAKQFKPTPIIKLHNFSNMLGYFPAVVHRLAPKLNLVLGQTMANQLVDQTWFEAAGPKGLASTQLKMSAATSDAQRGIIKTYLTFFLITTGLATLLASA</sequence>
<gene>
    <name evidence="21" type="primary">ND5</name>
</gene>
<feature type="transmembrane region" description="Helical" evidence="16">
    <location>
        <begin position="373"/>
        <end position="395"/>
    </location>
</feature>
<dbReference type="Pfam" id="PF06455">
    <property type="entry name" value="NADH5_C"/>
    <property type="match status" value="1"/>
</dbReference>
<dbReference type="GO" id="GO:0005743">
    <property type="term" value="C:mitochondrial inner membrane"/>
    <property type="evidence" value="ECO:0007669"/>
    <property type="project" value="UniProtKB-SubCell"/>
</dbReference>
<evidence type="ECO:0000256" key="16">
    <source>
        <dbReference type="RuleBase" id="RU003404"/>
    </source>
</evidence>
<evidence type="ECO:0000256" key="12">
    <source>
        <dbReference type="ARBA" id="ARBA00023075"/>
    </source>
</evidence>
<dbReference type="Pfam" id="PF00361">
    <property type="entry name" value="Proton_antipo_M"/>
    <property type="match status" value="1"/>
</dbReference>
<keyword evidence="6 16" id="KW-0812">Transmembrane</keyword>
<keyword evidence="5" id="KW-0679">Respiratory chain</keyword>